<evidence type="ECO:0000313" key="2">
    <source>
        <dbReference type="Proteomes" id="UP000265520"/>
    </source>
</evidence>
<sequence>DLVGKIKEIADDCLVAGKFGWKNAIAQLKLLNPDVEIKTEGMEMLKEAGDGKIVPLLGYQSDSDSEQEEESA</sequence>
<dbReference type="EMBL" id="LXQA011102324">
    <property type="protein sequence ID" value="MCI84920.1"/>
    <property type="molecule type" value="Genomic_DNA"/>
</dbReference>
<dbReference type="AlphaFoldDB" id="A0A392VEK1"/>
<feature type="non-terminal residue" evidence="1">
    <location>
        <position position="1"/>
    </location>
</feature>
<name>A0A392VEK1_9FABA</name>
<feature type="non-terminal residue" evidence="1">
    <location>
        <position position="72"/>
    </location>
</feature>
<comment type="caution">
    <text evidence="1">The sequence shown here is derived from an EMBL/GenBank/DDBJ whole genome shotgun (WGS) entry which is preliminary data.</text>
</comment>
<accession>A0A392VEK1</accession>
<reference evidence="1 2" key="1">
    <citation type="journal article" date="2018" name="Front. Plant Sci.">
        <title>Red Clover (Trifolium pratense) and Zigzag Clover (T. medium) - A Picture of Genomic Similarities and Differences.</title>
        <authorList>
            <person name="Dluhosova J."/>
            <person name="Istvanek J."/>
            <person name="Nedelnik J."/>
            <person name="Repkova J."/>
        </authorList>
    </citation>
    <scope>NUCLEOTIDE SEQUENCE [LARGE SCALE GENOMIC DNA]</scope>
    <source>
        <strain evidence="2">cv. 10/8</strain>
        <tissue evidence="1">Leaf</tissue>
    </source>
</reference>
<dbReference type="Proteomes" id="UP000265520">
    <property type="component" value="Unassembled WGS sequence"/>
</dbReference>
<evidence type="ECO:0000313" key="1">
    <source>
        <dbReference type="EMBL" id="MCI84920.1"/>
    </source>
</evidence>
<proteinExistence type="predicted"/>
<protein>
    <submittedName>
        <fullName evidence="1">Uncharacterized protein</fullName>
    </submittedName>
</protein>
<keyword evidence="2" id="KW-1185">Reference proteome</keyword>
<organism evidence="1 2">
    <name type="scientific">Trifolium medium</name>
    <dbReference type="NCBI Taxonomy" id="97028"/>
    <lineage>
        <taxon>Eukaryota</taxon>
        <taxon>Viridiplantae</taxon>
        <taxon>Streptophyta</taxon>
        <taxon>Embryophyta</taxon>
        <taxon>Tracheophyta</taxon>
        <taxon>Spermatophyta</taxon>
        <taxon>Magnoliopsida</taxon>
        <taxon>eudicotyledons</taxon>
        <taxon>Gunneridae</taxon>
        <taxon>Pentapetalae</taxon>
        <taxon>rosids</taxon>
        <taxon>fabids</taxon>
        <taxon>Fabales</taxon>
        <taxon>Fabaceae</taxon>
        <taxon>Papilionoideae</taxon>
        <taxon>50 kb inversion clade</taxon>
        <taxon>NPAAA clade</taxon>
        <taxon>Hologalegina</taxon>
        <taxon>IRL clade</taxon>
        <taxon>Trifolieae</taxon>
        <taxon>Trifolium</taxon>
    </lineage>
</organism>